<organism evidence="1 2">
    <name type="scientific">Micromonospora wenchangensis</name>
    <dbReference type="NCBI Taxonomy" id="1185415"/>
    <lineage>
        <taxon>Bacteria</taxon>
        <taxon>Bacillati</taxon>
        <taxon>Actinomycetota</taxon>
        <taxon>Actinomycetes</taxon>
        <taxon>Micromonosporales</taxon>
        <taxon>Micromonosporaceae</taxon>
        <taxon>Micromonospora</taxon>
    </lineage>
</organism>
<protein>
    <recommendedName>
        <fullName evidence="3">ATP-binding protein</fullName>
    </recommendedName>
</protein>
<keyword evidence="2" id="KW-1185">Reference proteome</keyword>
<dbReference type="EMBL" id="MZMV01000033">
    <property type="protein sequence ID" value="OWV04714.1"/>
    <property type="molecule type" value="Genomic_DNA"/>
</dbReference>
<evidence type="ECO:0000313" key="1">
    <source>
        <dbReference type="EMBL" id="OWV04714.1"/>
    </source>
</evidence>
<dbReference type="Proteomes" id="UP000197174">
    <property type="component" value="Unassembled WGS sequence"/>
</dbReference>
<reference evidence="1 2" key="1">
    <citation type="submission" date="2017-03" db="EMBL/GenBank/DDBJ databases">
        <title>Whole genome sequence of Micromonospora wenchangensis, isolated from mangrove soil.</title>
        <authorList>
            <person name="Yang H."/>
        </authorList>
    </citation>
    <scope>NUCLEOTIDE SEQUENCE [LARGE SCALE GENOMIC DNA]</scope>
    <source>
        <strain evidence="1 2">CCTCC AA 2012002</strain>
    </source>
</reference>
<evidence type="ECO:0008006" key="3">
    <source>
        <dbReference type="Google" id="ProtNLM"/>
    </source>
</evidence>
<proteinExistence type="predicted"/>
<sequence length="1507" mass="168256">MSRFATLRTWEGEQSRAFEELSFQLLKDRVPAGTHAIRTGNPDGGVEWYAVLPNGEEHGWQAKHVQGIDPLLTAMTESVTRVAKERPTLRTLTFVISWNLATSKQVRNGRQLKSQREKYLDKVATWQRTIPGADKITFELVQGSDLLDELAKPQHEGRRWFWWGDLVFGPDWLRSHYQRQAGAAGEKYRPDLQVDIPIQQDLLAIGFDHTMVEQLRRLLRGIAVAVADQDVWPRDPDPTGGPLFDAVKDAALALAEQVGALELQAGDPPAVLRDLVALLATAQDAVDAVVDYEHATDAARRELPADDPRKQQQASYRRSHTFYSLVAAMREASAWLASSPGRALPQRAYFLTGQAGSGKTHLLLDATGRALDSGRPAVFLGGAQLGQGNLWASIADQLGLPAVGADVLLLAMDAAGEAATTVGSRFLIILDALNETVPADFWRVHLPALRSAVAQYPHVALVVSCRDTYRNLVLDGTESSHFLQRTHPGFADREVEATHTYFAHYGLEAPKIPLLTPEFTLPLFLRMYCESLARSGTDTSHEGHQGRVTIFERYLTAKTTTVARRLTPAATSGWELDAARTQVTSVLDALLDEMARQGREGLASAVAETVTRQALEGSGLNPVRVLGLLQEEGVLTRERLYFGDNTFGEGVRVVFQAFADFLLLKRRLAACADPLHDPALAAWLTEECSWGIIEAATVLFPEVHGIELPDLLHTTLPRPPRSRDNRDGWTRHNRTRQLYRSLVQTLPYRASAAVTERSVELLNAALPVLSDTEVFRTLFILAPQPGNRLNAERLHRNLSRLAMPVRDSSFGFATYHEIFDGSSPATRLARWAAAGPYPGYDPKVVELACIPLCWLLSSPNRFMRDWITKALVQLLHGHLDVMRALVERFWSVDDPYVVQRVVAIAYGCLLRSSPTQADQATALAEAAHTMVFTPPVRADELLLDAARGITRWAVDHSLLPDEARTAAARPYGIAAPSAPPTKETIDAKYGQWRETSDDQNYLSIFVSVLNLGDFGRYVVESGMRHFSRHRIGQPFPDRTGHRTPRFVKSRWHAFVASLRPEQKEAFAGWLRDPDPHSMGRLRYLRPGAQDPFTDAQRDLLDAVWTYPKVPDDDYPIDRARRWVFRRTLSLGWTPARFAAEDRKLGHSRGRSGHKAERWGKKYQWMAYHELLARVADNYQSARRYDDEQTYDGLHQIVGEREIDPSLPPIDFRAFSDDKGTGVSAWKPALIRLTSWPPANLDFRRYRGDIQRLLAETATEPTPATSLFLRDRDGNDWVVLESYIKKIDPAAHESWRGLQETSTVDTLLIAAGQASEFLAALAGCSRNTINDLLDTHGHIDCCYVGEVSRTGPACYHRHAEFETIEVADRSFNVGRTVEPYTWEGNIFDCSIGENASSVLPSTLLQQEAGLSFDMRGPSWLDADGSPIFAHHSHPGDDSRALLVRASYLRDYLAERQLELVVLHWFERMELTGSHDGPFPSVSVSVAARMGADLALHEGQPRRDERDLS</sequence>
<accession>A0A246RJ74</accession>
<name>A0A246RJ74_9ACTN</name>
<evidence type="ECO:0000313" key="2">
    <source>
        <dbReference type="Proteomes" id="UP000197174"/>
    </source>
</evidence>
<gene>
    <name evidence="1" type="ORF">B5D80_19675</name>
</gene>
<comment type="caution">
    <text evidence="1">The sequence shown here is derived from an EMBL/GenBank/DDBJ whole genome shotgun (WGS) entry which is preliminary data.</text>
</comment>